<dbReference type="EMBL" id="JAKOGI010001963">
    <property type="protein sequence ID" value="KAJ8423432.1"/>
    <property type="molecule type" value="Genomic_DNA"/>
</dbReference>
<accession>A0A9Q1GQ67</accession>
<sequence length="358" mass="40327">MLDEIELENDRPTMTQEDDADVCIEVSPARVQRETHSAGEKDIVVRTDGMNDEGVAIVTEEEMMDFIIGLIDESMFSNCNRHVANVSDAILNVGPSFSIGPSFSASTSTSPSFDMDLNGATQTHMPLVPNNVLDIEPLSVSINARGNDNGAGEGWSDWTDESDMNDENYTAGDDKHLSDSDTSLEGEDVNATLDDLSDCECDVEDPNEKSTRIKTITGKHKNYPMLHDNPMANSGWVSKKLLDMIANRKLDVATMKKSLRYFEIMWMQGVMHALKNFMPDSSRRVCMVHLERNLKRKFGGAHLKELMWVATNAYTEWEHKGFMNLLQEESPTTYAWLVKEPKVHWCKYRSIPCTYLLP</sequence>
<evidence type="ECO:0000313" key="2">
    <source>
        <dbReference type="EMBL" id="KAJ8423432.1"/>
    </source>
</evidence>
<keyword evidence="3" id="KW-1185">Reference proteome</keyword>
<proteinExistence type="predicted"/>
<organism evidence="2 3">
    <name type="scientific">Carnegiea gigantea</name>
    <dbReference type="NCBI Taxonomy" id="171969"/>
    <lineage>
        <taxon>Eukaryota</taxon>
        <taxon>Viridiplantae</taxon>
        <taxon>Streptophyta</taxon>
        <taxon>Embryophyta</taxon>
        <taxon>Tracheophyta</taxon>
        <taxon>Spermatophyta</taxon>
        <taxon>Magnoliopsida</taxon>
        <taxon>eudicotyledons</taxon>
        <taxon>Gunneridae</taxon>
        <taxon>Pentapetalae</taxon>
        <taxon>Caryophyllales</taxon>
        <taxon>Cactineae</taxon>
        <taxon>Cactaceae</taxon>
        <taxon>Cactoideae</taxon>
        <taxon>Echinocereeae</taxon>
        <taxon>Carnegiea</taxon>
    </lineage>
</organism>
<dbReference type="Proteomes" id="UP001153076">
    <property type="component" value="Unassembled WGS sequence"/>
</dbReference>
<dbReference type="OrthoDB" id="1937322at2759"/>
<dbReference type="AlphaFoldDB" id="A0A9Q1GQ67"/>
<comment type="caution">
    <text evidence="2">The sequence shown here is derived from an EMBL/GenBank/DDBJ whole genome shotgun (WGS) entry which is preliminary data.</text>
</comment>
<evidence type="ECO:0000256" key="1">
    <source>
        <dbReference type="SAM" id="MobiDB-lite"/>
    </source>
</evidence>
<protein>
    <submittedName>
        <fullName evidence="2">Uncharacterized protein</fullName>
    </submittedName>
</protein>
<evidence type="ECO:0000313" key="3">
    <source>
        <dbReference type="Proteomes" id="UP001153076"/>
    </source>
</evidence>
<gene>
    <name evidence="2" type="ORF">Cgig2_010126</name>
</gene>
<name>A0A9Q1GQ67_9CARY</name>
<feature type="region of interest" description="Disordered" evidence="1">
    <location>
        <begin position="144"/>
        <end position="183"/>
    </location>
</feature>
<reference evidence="2" key="1">
    <citation type="submission" date="2022-04" db="EMBL/GenBank/DDBJ databases">
        <title>Carnegiea gigantea Genome sequencing and assembly v2.</title>
        <authorList>
            <person name="Copetti D."/>
            <person name="Sanderson M.J."/>
            <person name="Burquez A."/>
            <person name="Wojciechowski M.F."/>
        </authorList>
    </citation>
    <scope>NUCLEOTIDE SEQUENCE</scope>
    <source>
        <strain evidence="2">SGP5-SGP5p</strain>
        <tissue evidence="2">Aerial part</tissue>
    </source>
</reference>